<dbReference type="Gene3D" id="3.10.105.10">
    <property type="entry name" value="Dipeptide-binding Protein, Domain 3"/>
    <property type="match status" value="1"/>
</dbReference>
<dbReference type="CDD" id="cd08512">
    <property type="entry name" value="PBP2_NikA_DppA_OppA_like_7"/>
    <property type="match status" value="1"/>
</dbReference>
<dbReference type="GO" id="GO:0030313">
    <property type="term" value="C:cell envelope"/>
    <property type="evidence" value="ECO:0007669"/>
    <property type="project" value="UniProtKB-SubCell"/>
</dbReference>
<comment type="similarity">
    <text evidence="2">Belongs to the bacterial solute-binding protein 5 family.</text>
</comment>
<dbReference type="SUPFAM" id="SSF53850">
    <property type="entry name" value="Periplasmic binding protein-like II"/>
    <property type="match status" value="1"/>
</dbReference>
<dbReference type="InterPro" id="IPR039424">
    <property type="entry name" value="SBP_5"/>
</dbReference>
<dbReference type="PANTHER" id="PTHR30290:SF10">
    <property type="entry name" value="PERIPLASMIC OLIGOPEPTIDE-BINDING PROTEIN-RELATED"/>
    <property type="match status" value="1"/>
</dbReference>
<evidence type="ECO:0000313" key="6">
    <source>
        <dbReference type="EMBL" id="SMH49511.1"/>
    </source>
</evidence>
<evidence type="ECO:0000256" key="1">
    <source>
        <dbReference type="ARBA" id="ARBA00004196"/>
    </source>
</evidence>
<sequence length="577" mass="60776">MNPTSTSRPAPASGAVFSARGADLFSAAIGRRTVLAGGVSGLAALALAACTGSSTAATQATGAAKTELVVAVPALAPTLDGVVGGGGLTLESFEMNANLQAGLVRNPYIDGDTEGTVIQDFNEYVGYLAESYEVSGDGLTYTFRLRPDVVSPLGNPLTADDVLYSFERKWNVATYSKGVWLAGFAGPEAITKVDDSTVAFTLTSAGFGLTFLGLLANLQGHIYDSVALTANTTAEDPYAVNWAKTNGGWGHGPYHVTSQTPDQEMILTANSGYAYGEPSIAKVTLRVVGDAGTRATLVSTGDVDMAEGCRPTDQARLANAQGVVVPSAENPIEYVDLTLVTNKAPFDNELVRQAMAFAIPYDEIMEQIYSGRATATIGNINPSTKGYSVDSLPTYEYDPEKALALLEEAGVDGVAYTLSVSTATTDLVDASVLIQSYAKDAGFDIEINQMPAADFGTARGQATGQAIIYRNRCQVQTPTYSCTIFFKPGNDTSNPSRWEDASASTFWGYVDAAQALPDPLSDEAGELWIQAQTVLIDSAPEIFVCSIQPSQVFRTAVSGFAYRSENAIDFGNIEATE</sequence>
<dbReference type="GO" id="GO:1904680">
    <property type="term" value="F:peptide transmembrane transporter activity"/>
    <property type="evidence" value="ECO:0007669"/>
    <property type="project" value="TreeGrafter"/>
</dbReference>
<feature type="domain" description="Solute-binding protein family 5" evidence="5">
    <location>
        <begin position="123"/>
        <end position="487"/>
    </location>
</feature>
<dbReference type="OrthoDB" id="9796817at2"/>
<dbReference type="PROSITE" id="PS51318">
    <property type="entry name" value="TAT"/>
    <property type="match status" value="1"/>
</dbReference>
<comment type="subcellular location">
    <subcellularLocation>
        <location evidence="1">Cell envelope</location>
    </subcellularLocation>
</comment>
<proteinExistence type="inferred from homology"/>
<name>A0A1X7PDR6_9MICO</name>
<evidence type="ECO:0000256" key="4">
    <source>
        <dbReference type="ARBA" id="ARBA00022729"/>
    </source>
</evidence>
<dbReference type="InterPro" id="IPR000914">
    <property type="entry name" value="SBP_5_dom"/>
</dbReference>
<dbReference type="InterPro" id="IPR006311">
    <property type="entry name" value="TAT_signal"/>
</dbReference>
<dbReference type="Gene3D" id="3.40.190.10">
    <property type="entry name" value="Periplasmic binding protein-like II"/>
    <property type="match status" value="1"/>
</dbReference>
<gene>
    <name evidence="6" type="ORF">SAMN06295885_3345</name>
</gene>
<accession>A0A1X7PDR6</accession>
<reference evidence="7" key="1">
    <citation type="submission" date="2017-04" db="EMBL/GenBank/DDBJ databases">
        <authorList>
            <person name="Varghese N."/>
            <person name="Submissions S."/>
        </authorList>
    </citation>
    <scope>NUCLEOTIDE SEQUENCE [LARGE SCALE GENOMIC DNA]</scope>
    <source>
        <strain evidence="7">VKM Ac-2121</strain>
    </source>
</reference>
<keyword evidence="3" id="KW-0813">Transport</keyword>
<dbReference type="PANTHER" id="PTHR30290">
    <property type="entry name" value="PERIPLASMIC BINDING COMPONENT OF ABC TRANSPORTER"/>
    <property type="match status" value="1"/>
</dbReference>
<dbReference type="RefSeq" id="WP_085477721.1">
    <property type="nucleotide sequence ID" value="NZ_FXBM01000003.1"/>
</dbReference>
<dbReference type="STRING" id="1891671.SAMN06295885_3345"/>
<evidence type="ECO:0000313" key="7">
    <source>
        <dbReference type="Proteomes" id="UP000193711"/>
    </source>
</evidence>
<protein>
    <submittedName>
        <fullName evidence="6">Peptide/nickel transport system substrate-binding protein</fullName>
    </submittedName>
</protein>
<keyword evidence="7" id="KW-1185">Reference proteome</keyword>
<keyword evidence="4" id="KW-0732">Signal</keyword>
<dbReference type="Proteomes" id="UP000193711">
    <property type="component" value="Unassembled WGS sequence"/>
</dbReference>
<evidence type="ECO:0000256" key="3">
    <source>
        <dbReference type="ARBA" id="ARBA00022448"/>
    </source>
</evidence>
<dbReference type="EMBL" id="FXBM01000003">
    <property type="protein sequence ID" value="SMH49511.1"/>
    <property type="molecule type" value="Genomic_DNA"/>
</dbReference>
<evidence type="ECO:0000259" key="5">
    <source>
        <dbReference type="Pfam" id="PF00496"/>
    </source>
</evidence>
<dbReference type="Pfam" id="PF00496">
    <property type="entry name" value="SBP_bac_5"/>
    <property type="match status" value="1"/>
</dbReference>
<evidence type="ECO:0000256" key="2">
    <source>
        <dbReference type="ARBA" id="ARBA00005695"/>
    </source>
</evidence>
<dbReference type="AlphaFoldDB" id="A0A1X7PDR6"/>
<organism evidence="6 7">
    <name type="scientific">Rathayibacter oskolensis</name>
    <dbReference type="NCBI Taxonomy" id="1891671"/>
    <lineage>
        <taxon>Bacteria</taxon>
        <taxon>Bacillati</taxon>
        <taxon>Actinomycetota</taxon>
        <taxon>Actinomycetes</taxon>
        <taxon>Micrococcales</taxon>
        <taxon>Microbacteriaceae</taxon>
        <taxon>Rathayibacter</taxon>
    </lineage>
</organism>
<dbReference type="GO" id="GO:0015833">
    <property type="term" value="P:peptide transport"/>
    <property type="evidence" value="ECO:0007669"/>
    <property type="project" value="TreeGrafter"/>
</dbReference>